<dbReference type="CDD" id="cd12797">
    <property type="entry name" value="M23_peptidase"/>
    <property type="match status" value="1"/>
</dbReference>
<sequence>MLLSACVSSGERRPERAPPSRDERDQRASYTVRPGDTLSHIAARLGVDMGALARANALPPPYLIRIGQRLVLPDSRRSAPVRPSESRPVVQPLPPRVTDQAPVRRPPSQTPAMGSSVMRPAGAPRFVWPVDGLLAEEFGSGADGRGIAISAHGGTAVRAAAAGTVLFAGEEPSRYGQVVLIDHGAGWVSAYGHLGKLVVSAGEKVGANSRLGFVAPGRPAGNAQLHFELRHDNQPVDPVPLLPPRL</sequence>
<dbReference type="InterPro" id="IPR011055">
    <property type="entry name" value="Dup_hybrid_motif"/>
</dbReference>
<dbReference type="Gene3D" id="3.10.350.10">
    <property type="entry name" value="LysM domain"/>
    <property type="match status" value="1"/>
</dbReference>
<feature type="region of interest" description="Disordered" evidence="1">
    <location>
        <begin position="76"/>
        <end position="118"/>
    </location>
</feature>
<dbReference type="InterPro" id="IPR036779">
    <property type="entry name" value="LysM_dom_sf"/>
</dbReference>
<reference evidence="4" key="1">
    <citation type="journal article" date="2019" name="Int. J. Syst. Evol. Microbiol.">
        <title>The Global Catalogue of Microorganisms (GCM) 10K type strain sequencing project: providing services to taxonomists for standard genome sequencing and annotation.</title>
        <authorList>
            <consortium name="The Broad Institute Genomics Platform"/>
            <consortium name="The Broad Institute Genome Sequencing Center for Infectious Disease"/>
            <person name="Wu L."/>
            <person name="Ma J."/>
        </authorList>
    </citation>
    <scope>NUCLEOTIDE SEQUENCE [LARGE SCALE GENOMIC DNA]</scope>
    <source>
        <strain evidence="4">CGMCC 1.12989</strain>
    </source>
</reference>
<dbReference type="Pfam" id="PF01551">
    <property type="entry name" value="Peptidase_M23"/>
    <property type="match status" value="1"/>
</dbReference>
<organism evidence="3 4">
    <name type="scientific">Novosphingobium tardum</name>
    <dbReference type="NCBI Taxonomy" id="1538021"/>
    <lineage>
        <taxon>Bacteria</taxon>
        <taxon>Pseudomonadati</taxon>
        <taxon>Pseudomonadota</taxon>
        <taxon>Alphaproteobacteria</taxon>
        <taxon>Sphingomonadales</taxon>
        <taxon>Sphingomonadaceae</taxon>
        <taxon>Novosphingobium</taxon>
    </lineage>
</organism>
<dbReference type="Proteomes" id="UP001595828">
    <property type="component" value="Unassembled WGS sequence"/>
</dbReference>
<dbReference type="CDD" id="cd00118">
    <property type="entry name" value="LysM"/>
    <property type="match status" value="1"/>
</dbReference>
<dbReference type="PANTHER" id="PTHR21666">
    <property type="entry name" value="PEPTIDASE-RELATED"/>
    <property type="match status" value="1"/>
</dbReference>
<feature type="domain" description="LysM" evidence="2">
    <location>
        <begin position="28"/>
        <end position="72"/>
    </location>
</feature>
<dbReference type="SMART" id="SM00257">
    <property type="entry name" value="LysM"/>
    <property type="match status" value="1"/>
</dbReference>
<dbReference type="PANTHER" id="PTHR21666:SF270">
    <property type="entry name" value="MUREIN HYDROLASE ACTIVATOR ENVC"/>
    <property type="match status" value="1"/>
</dbReference>
<feature type="region of interest" description="Disordered" evidence="1">
    <location>
        <begin position="1"/>
        <end position="31"/>
    </location>
</feature>
<evidence type="ECO:0000259" key="2">
    <source>
        <dbReference type="PROSITE" id="PS51782"/>
    </source>
</evidence>
<comment type="caution">
    <text evidence="3">The sequence shown here is derived from an EMBL/GenBank/DDBJ whole genome shotgun (WGS) entry which is preliminary data.</text>
</comment>
<evidence type="ECO:0000256" key="1">
    <source>
        <dbReference type="SAM" id="MobiDB-lite"/>
    </source>
</evidence>
<dbReference type="InterPro" id="IPR018392">
    <property type="entry name" value="LysM"/>
</dbReference>
<keyword evidence="4" id="KW-1185">Reference proteome</keyword>
<protein>
    <submittedName>
        <fullName evidence="3">Peptidoglycan DD-metalloendopeptidase family protein</fullName>
    </submittedName>
</protein>
<dbReference type="InterPro" id="IPR050570">
    <property type="entry name" value="Cell_wall_metabolism_enzyme"/>
</dbReference>
<dbReference type="Pfam" id="PF01476">
    <property type="entry name" value="LysM"/>
    <property type="match status" value="1"/>
</dbReference>
<proteinExistence type="predicted"/>
<name>A0ABV8RJ87_9SPHN</name>
<gene>
    <name evidence="3" type="ORF">ACFO0A_00230</name>
</gene>
<dbReference type="RefSeq" id="WP_379536975.1">
    <property type="nucleotide sequence ID" value="NZ_JBHSDR010000003.1"/>
</dbReference>
<evidence type="ECO:0000313" key="4">
    <source>
        <dbReference type="Proteomes" id="UP001595828"/>
    </source>
</evidence>
<dbReference type="InterPro" id="IPR016047">
    <property type="entry name" value="M23ase_b-sheet_dom"/>
</dbReference>
<dbReference type="Gene3D" id="2.70.70.10">
    <property type="entry name" value="Glucose Permease (Domain IIA)"/>
    <property type="match status" value="1"/>
</dbReference>
<accession>A0ABV8RJ87</accession>
<dbReference type="EMBL" id="JBHSDR010000003">
    <property type="protein sequence ID" value="MFC4293478.1"/>
    <property type="molecule type" value="Genomic_DNA"/>
</dbReference>
<evidence type="ECO:0000313" key="3">
    <source>
        <dbReference type="EMBL" id="MFC4293478.1"/>
    </source>
</evidence>
<dbReference type="PROSITE" id="PS51782">
    <property type="entry name" value="LYSM"/>
    <property type="match status" value="1"/>
</dbReference>
<dbReference type="SUPFAM" id="SSF51261">
    <property type="entry name" value="Duplicated hybrid motif"/>
    <property type="match status" value="1"/>
</dbReference>
<feature type="compositionally biased region" description="Basic and acidic residues" evidence="1">
    <location>
        <begin position="10"/>
        <end position="27"/>
    </location>
</feature>